<dbReference type="InterPro" id="IPR002110">
    <property type="entry name" value="Ankyrin_rpt"/>
</dbReference>
<protein>
    <submittedName>
        <fullName evidence="5">ANK_REP_REGION domain-containing protein</fullName>
    </submittedName>
</protein>
<evidence type="ECO:0000256" key="3">
    <source>
        <dbReference type="PROSITE-ProRule" id="PRU00023"/>
    </source>
</evidence>
<dbReference type="Gene3D" id="1.25.40.20">
    <property type="entry name" value="Ankyrin repeat-containing domain"/>
    <property type="match status" value="3"/>
</dbReference>
<keyword evidence="4" id="KW-1185">Reference proteome</keyword>
<name>A0A1I8F3F4_9PLAT</name>
<dbReference type="PROSITE" id="PS50088">
    <property type="entry name" value="ANK_REPEAT"/>
    <property type="match status" value="4"/>
</dbReference>
<dbReference type="WBParaSite" id="maker-unitig_18193-snap-gene-0.2-mRNA-1">
    <property type="protein sequence ID" value="maker-unitig_18193-snap-gene-0.2-mRNA-1"/>
    <property type="gene ID" value="maker-unitig_18193-snap-gene-0.2"/>
</dbReference>
<feature type="repeat" description="ANK" evidence="3">
    <location>
        <begin position="115"/>
        <end position="147"/>
    </location>
</feature>
<sequence>MCPERIDYEWRLVRARWVCVGELLRAGVPVEPDKRRRTPLHCAAASGGHAQICRLLLDAPAATICLGLIVANSAGRTDRQWRLTALHLAARHGHLQVVQLLMLEGQTANQRSHRHGNSPLHEAAWHGFSRTVELLCGAGSDANAQNVAMATPLHLAVQNGHNQSTRALLYAGSDPNKRNTFGDTALHTAARYGHAGVARILLSAGPVTRVNSRNRNGDSALPTWPALFAVGKSSASLRTVKIFEDSDRKSDFPISGKRQCIQSANQHCASVQPCQAFKFHQHVDHMCLQQFCLRWSLSFTQAELLDLQQVAPVPHRALQAIPSSCTCHLGIHACIEHGYREWHGAEAANGNSVAFNRQSLLYQSQLPPSQHRHHTQLPLPPPPPRLLMYRTRSDESLSMSATTVKTQAEKTPNAIGYAVRLTGEGPQFGTAGDRLSHP</sequence>
<dbReference type="PRINTS" id="PR01415">
    <property type="entry name" value="ANKYRIN"/>
</dbReference>
<organism evidence="4 5">
    <name type="scientific">Macrostomum lignano</name>
    <dbReference type="NCBI Taxonomy" id="282301"/>
    <lineage>
        <taxon>Eukaryota</taxon>
        <taxon>Metazoa</taxon>
        <taxon>Spiralia</taxon>
        <taxon>Lophotrochozoa</taxon>
        <taxon>Platyhelminthes</taxon>
        <taxon>Rhabditophora</taxon>
        <taxon>Macrostomorpha</taxon>
        <taxon>Macrostomida</taxon>
        <taxon>Macrostomidae</taxon>
        <taxon>Macrostomum</taxon>
    </lineage>
</organism>
<dbReference type="SUPFAM" id="SSF48403">
    <property type="entry name" value="Ankyrin repeat"/>
    <property type="match status" value="1"/>
</dbReference>
<evidence type="ECO:0000313" key="5">
    <source>
        <dbReference type="WBParaSite" id="maker-unitig_18193-snap-gene-0.2-mRNA-1"/>
    </source>
</evidence>
<dbReference type="SMART" id="SM00248">
    <property type="entry name" value="ANK"/>
    <property type="match status" value="5"/>
</dbReference>
<dbReference type="PROSITE" id="PS50297">
    <property type="entry name" value="ANK_REP_REGION"/>
    <property type="match status" value="4"/>
</dbReference>
<evidence type="ECO:0000256" key="1">
    <source>
        <dbReference type="ARBA" id="ARBA00022737"/>
    </source>
</evidence>
<keyword evidence="1" id="KW-0677">Repeat</keyword>
<dbReference type="InterPro" id="IPR036770">
    <property type="entry name" value="Ankyrin_rpt-contain_sf"/>
</dbReference>
<keyword evidence="2 3" id="KW-0040">ANK repeat</keyword>
<dbReference type="AlphaFoldDB" id="A0A1I8F3F4"/>
<evidence type="ECO:0000256" key="2">
    <source>
        <dbReference type="ARBA" id="ARBA00023043"/>
    </source>
</evidence>
<dbReference type="Pfam" id="PF00023">
    <property type="entry name" value="Ank"/>
    <property type="match status" value="1"/>
</dbReference>
<reference evidence="5" key="1">
    <citation type="submission" date="2016-11" db="UniProtKB">
        <authorList>
            <consortium name="WormBaseParasite"/>
        </authorList>
    </citation>
    <scope>IDENTIFICATION</scope>
</reference>
<feature type="repeat" description="ANK" evidence="3">
    <location>
        <begin position="84"/>
        <end position="113"/>
    </location>
</feature>
<dbReference type="Pfam" id="PF12796">
    <property type="entry name" value="Ank_2"/>
    <property type="match status" value="2"/>
</dbReference>
<evidence type="ECO:0000313" key="4">
    <source>
        <dbReference type="Proteomes" id="UP000095280"/>
    </source>
</evidence>
<feature type="repeat" description="ANK" evidence="3">
    <location>
        <begin position="148"/>
        <end position="180"/>
    </location>
</feature>
<dbReference type="PANTHER" id="PTHR24171">
    <property type="entry name" value="ANKYRIN REPEAT DOMAIN-CONTAINING PROTEIN 39-RELATED"/>
    <property type="match status" value="1"/>
</dbReference>
<feature type="repeat" description="ANK" evidence="3">
    <location>
        <begin position="181"/>
        <end position="213"/>
    </location>
</feature>
<proteinExistence type="predicted"/>
<accession>A0A1I8F3F4</accession>
<dbReference type="Proteomes" id="UP000095280">
    <property type="component" value="Unplaced"/>
</dbReference>